<sequence length="100" mass="11152">MRGTWKQSRDEVATRDAPFRGPRRGNTVKRGGLQDTEYAPAKAVFSLRAELRTSQGFFSEGGAAVSVGREAITKYLGFFMEDYRSADIKVMCPRRGGGQW</sequence>
<keyword evidence="3" id="KW-1185">Reference proteome</keyword>
<proteinExistence type="predicted"/>
<accession>A0AAV7QSG9</accession>
<feature type="region of interest" description="Disordered" evidence="1">
    <location>
        <begin position="1"/>
        <end position="34"/>
    </location>
</feature>
<name>A0AAV7QSG9_PLEWA</name>
<comment type="caution">
    <text evidence="2">The sequence shown here is derived from an EMBL/GenBank/DDBJ whole genome shotgun (WGS) entry which is preliminary data.</text>
</comment>
<organism evidence="2 3">
    <name type="scientific">Pleurodeles waltl</name>
    <name type="common">Iberian ribbed newt</name>
    <dbReference type="NCBI Taxonomy" id="8319"/>
    <lineage>
        <taxon>Eukaryota</taxon>
        <taxon>Metazoa</taxon>
        <taxon>Chordata</taxon>
        <taxon>Craniata</taxon>
        <taxon>Vertebrata</taxon>
        <taxon>Euteleostomi</taxon>
        <taxon>Amphibia</taxon>
        <taxon>Batrachia</taxon>
        <taxon>Caudata</taxon>
        <taxon>Salamandroidea</taxon>
        <taxon>Salamandridae</taxon>
        <taxon>Pleurodelinae</taxon>
        <taxon>Pleurodeles</taxon>
    </lineage>
</organism>
<feature type="compositionally biased region" description="Basic and acidic residues" evidence="1">
    <location>
        <begin position="7"/>
        <end position="18"/>
    </location>
</feature>
<dbReference type="EMBL" id="JANPWB010000010">
    <property type="protein sequence ID" value="KAJ1141305.1"/>
    <property type="molecule type" value="Genomic_DNA"/>
</dbReference>
<evidence type="ECO:0000313" key="3">
    <source>
        <dbReference type="Proteomes" id="UP001066276"/>
    </source>
</evidence>
<evidence type="ECO:0000256" key="1">
    <source>
        <dbReference type="SAM" id="MobiDB-lite"/>
    </source>
</evidence>
<reference evidence="2" key="1">
    <citation type="journal article" date="2022" name="bioRxiv">
        <title>Sequencing and chromosome-scale assembly of the giantPleurodeles waltlgenome.</title>
        <authorList>
            <person name="Brown T."/>
            <person name="Elewa A."/>
            <person name="Iarovenko S."/>
            <person name="Subramanian E."/>
            <person name="Araus A.J."/>
            <person name="Petzold A."/>
            <person name="Susuki M."/>
            <person name="Suzuki K.-i.T."/>
            <person name="Hayashi T."/>
            <person name="Toyoda A."/>
            <person name="Oliveira C."/>
            <person name="Osipova E."/>
            <person name="Leigh N.D."/>
            <person name="Simon A."/>
            <person name="Yun M.H."/>
        </authorList>
    </citation>
    <scope>NUCLEOTIDE SEQUENCE</scope>
    <source>
        <strain evidence="2">20211129_DDA</strain>
        <tissue evidence="2">Liver</tissue>
    </source>
</reference>
<evidence type="ECO:0000313" key="2">
    <source>
        <dbReference type="EMBL" id="KAJ1141305.1"/>
    </source>
</evidence>
<dbReference type="AlphaFoldDB" id="A0AAV7QSG9"/>
<gene>
    <name evidence="2" type="ORF">NDU88_007638</name>
</gene>
<protein>
    <submittedName>
        <fullName evidence="2">Uncharacterized protein</fullName>
    </submittedName>
</protein>
<dbReference type="Proteomes" id="UP001066276">
    <property type="component" value="Chromosome 6"/>
</dbReference>